<evidence type="ECO:0000313" key="5">
    <source>
        <dbReference type="EMBL" id="RHF04872.1"/>
    </source>
</evidence>
<sequence length="115" mass="12882">MSSKAQTREKDYERGIRIADRRKEIGLSQDELAHRVGIGRQALSAIENGGDFKTQTLDNLAIVLGVSVDFIMYGKNEEKSELLSEAMDVLSDMDELQIRQCLAMMKAMKSVSVEK</sequence>
<dbReference type="Pfam" id="PF01381">
    <property type="entry name" value="HTH_3"/>
    <property type="match status" value="1"/>
</dbReference>
<evidence type="ECO:0000313" key="7">
    <source>
        <dbReference type="Proteomes" id="UP000283431"/>
    </source>
</evidence>
<evidence type="ECO:0000259" key="2">
    <source>
        <dbReference type="PROSITE" id="PS50943"/>
    </source>
</evidence>
<dbReference type="SUPFAM" id="SSF47413">
    <property type="entry name" value="lambda repressor-like DNA-binding domains"/>
    <property type="match status" value="1"/>
</dbReference>
<name>A0A3E4ECA3_9FIRM</name>
<dbReference type="EMBL" id="QSOB01000009">
    <property type="protein sequence ID" value="RGI68403.1"/>
    <property type="molecule type" value="Genomic_DNA"/>
</dbReference>
<dbReference type="InterPro" id="IPR001387">
    <property type="entry name" value="Cro/C1-type_HTH"/>
</dbReference>
<evidence type="ECO:0000313" key="6">
    <source>
        <dbReference type="Proteomes" id="UP000260642"/>
    </source>
</evidence>
<evidence type="ECO:0000313" key="3">
    <source>
        <dbReference type="EMBL" id="RGI68403.1"/>
    </source>
</evidence>
<dbReference type="Proteomes" id="UP000260642">
    <property type="component" value="Unassembled WGS sequence"/>
</dbReference>
<gene>
    <name evidence="5" type="ORF">DW703_07315</name>
    <name evidence="4" type="ORF">DW975_13325</name>
    <name evidence="3" type="ORF">DXD95_07910</name>
</gene>
<proteinExistence type="predicted"/>
<dbReference type="AlphaFoldDB" id="A0A3E4ECA3"/>
<dbReference type="InterPro" id="IPR010982">
    <property type="entry name" value="Lambda_DNA-bd_dom_sf"/>
</dbReference>
<dbReference type="EMBL" id="QSEN01000032">
    <property type="protein sequence ID" value="RGZ74018.1"/>
    <property type="molecule type" value="Genomic_DNA"/>
</dbReference>
<dbReference type="RefSeq" id="WP_008395283.1">
    <property type="nucleotide sequence ID" value="NZ_JADNBN010000005.1"/>
</dbReference>
<comment type="caution">
    <text evidence="3">The sequence shown here is derived from an EMBL/GenBank/DDBJ whole genome shotgun (WGS) entry which is preliminary data.</text>
</comment>
<evidence type="ECO:0000313" key="4">
    <source>
        <dbReference type="EMBL" id="RGZ74018.1"/>
    </source>
</evidence>
<dbReference type="CDD" id="cd00093">
    <property type="entry name" value="HTH_XRE"/>
    <property type="match status" value="1"/>
</dbReference>
<dbReference type="PANTHER" id="PTHR46558">
    <property type="entry name" value="TRACRIPTIONAL REGULATORY PROTEIN-RELATED-RELATED"/>
    <property type="match status" value="1"/>
</dbReference>
<dbReference type="Gene3D" id="1.10.260.40">
    <property type="entry name" value="lambda repressor-like DNA-binding domains"/>
    <property type="match status" value="1"/>
</dbReference>
<dbReference type="SMART" id="SM00530">
    <property type="entry name" value="HTH_XRE"/>
    <property type="match status" value="1"/>
</dbReference>
<protein>
    <submittedName>
        <fullName evidence="3">XRE family transcriptional regulator</fullName>
    </submittedName>
</protein>
<dbReference type="PROSITE" id="PS50943">
    <property type="entry name" value="HTH_CROC1"/>
    <property type="match status" value="1"/>
</dbReference>
<dbReference type="PANTHER" id="PTHR46558:SF11">
    <property type="entry name" value="HTH-TYPE TRANSCRIPTIONAL REGULATOR XRE"/>
    <property type="match status" value="1"/>
</dbReference>
<feature type="domain" description="HTH cro/C1-type" evidence="2">
    <location>
        <begin position="18"/>
        <end position="71"/>
    </location>
</feature>
<dbReference type="EMBL" id="QSKY01000008">
    <property type="protein sequence ID" value="RHF04872.1"/>
    <property type="molecule type" value="Genomic_DNA"/>
</dbReference>
<reference evidence="6 7" key="1">
    <citation type="submission" date="2018-08" db="EMBL/GenBank/DDBJ databases">
        <title>A genome reference for cultivated species of the human gut microbiota.</title>
        <authorList>
            <person name="Zou Y."/>
            <person name="Xue W."/>
            <person name="Luo G."/>
        </authorList>
    </citation>
    <scope>NUCLEOTIDE SEQUENCE [LARGE SCALE GENOMIC DNA]</scope>
    <source>
        <strain evidence="5 8">AM26-2LB</strain>
        <strain evidence="4 7">AM48-7</strain>
        <strain evidence="3 6">TM10-3</strain>
    </source>
</reference>
<organism evidence="3 6">
    <name type="scientific">Agathobacter rectalis</name>
    <dbReference type="NCBI Taxonomy" id="39491"/>
    <lineage>
        <taxon>Bacteria</taxon>
        <taxon>Bacillati</taxon>
        <taxon>Bacillota</taxon>
        <taxon>Clostridia</taxon>
        <taxon>Lachnospirales</taxon>
        <taxon>Lachnospiraceae</taxon>
        <taxon>Agathobacter</taxon>
    </lineage>
</organism>
<evidence type="ECO:0000256" key="1">
    <source>
        <dbReference type="ARBA" id="ARBA00023125"/>
    </source>
</evidence>
<dbReference type="Proteomes" id="UP000283431">
    <property type="component" value="Unassembled WGS sequence"/>
</dbReference>
<accession>A0A3E4ECA3</accession>
<keyword evidence="1" id="KW-0238">DNA-binding</keyword>
<evidence type="ECO:0000313" key="8">
    <source>
        <dbReference type="Proteomes" id="UP000283501"/>
    </source>
</evidence>
<dbReference type="GO" id="GO:0003677">
    <property type="term" value="F:DNA binding"/>
    <property type="evidence" value="ECO:0007669"/>
    <property type="project" value="UniProtKB-KW"/>
</dbReference>
<dbReference type="Proteomes" id="UP000283501">
    <property type="component" value="Unassembled WGS sequence"/>
</dbReference>